<sequence>MINSRRNEIYNNNEVVNSNDLRKRIVNVDSRFRSVLTDSSTDFLYKFEHPYKNVIRVRIASVEIPNMWYEFCDKQYHNTYFQICAYDISNVLQSAKIQIPDGNYGATELINTIQAKLNISFNSKYGIFIDVKVDPYSIKVSFVHTGVGPVGATAPTTSAKPFILNFKVPELCYQPFDFGLGSNLGFMNNFYNVTTILPDVSGTQYIQTSESLLDIVADHYIFLSIDDLHGVEQRTNDNYFQCLAKIIVREEKLAVIYDDGSTLLSNDVIFPSPVDLKQIRVRLTDPYNKPIDLNYMNFSFSLEITEVMNTKMYEFYRNYIWLGTIPSVPANVTGSAQGLLGGKGP</sequence>
<proteinExistence type="predicted"/>
<organism evidence="1">
    <name type="scientific">viral metagenome</name>
    <dbReference type="NCBI Taxonomy" id="1070528"/>
    <lineage>
        <taxon>unclassified sequences</taxon>
        <taxon>metagenomes</taxon>
        <taxon>organismal metagenomes</taxon>
    </lineage>
</organism>
<accession>A0A6C0DG16</accession>
<evidence type="ECO:0000313" key="1">
    <source>
        <dbReference type="EMBL" id="QHT15888.1"/>
    </source>
</evidence>
<dbReference type="EMBL" id="MN739613">
    <property type="protein sequence ID" value="QHT15888.1"/>
    <property type="molecule type" value="Genomic_DNA"/>
</dbReference>
<protein>
    <submittedName>
        <fullName evidence="1">Uncharacterized protein</fullName>
    </submittedName>
</protein>
<reference evidence="1" key="1">
    <citation type="journal article" date="2020" name="Nature">
        <title>Giant virus diversity and host interactions through global metagenomics.</title>
        <authorList>
            <person name="Schulz F."/>
            <person name="Roux S."/>
            <person name="Paez-Espino D."/>
            <person name="Jungbluth S."/>
            <person name="Walsh D.A."/>
            <person name="Denef V.J."/>
            <person name="McMahon K.D."/>
            <person name="Konstantinidis K.T."/>
            <person name="Eloe-Fadrosh E.A."/>
            <person name="Kyrpides N.C."/>
            <person name="Woyke T."/>
        </authorList>
    </citation>
    <scope>NUCLEOTIDE SEQUENCE</scope>
    <source>
        <strain evidence="1">GVMAG-M-3300023174-176</strain>
    </source>
</reference>
<dbReference type="AlphaFoldDB" id="A0A6C0DG16"/>
<name>A0A6C0DG16_9ZZZZ</name>